<dbReference type="AlphaFoldDB" id="A0AAJ3NFK1"/>
<proteinExistence type="predicted"/>
<comment type="caution">
    <text evidence="2">The sequence shown here is derived from an EMBL/GenBank/DDBJ whole genome shotgun (WGS) entry which is preliminary data.</text>
</comment>
<dbReference type="GO" id="GO:0016747">
    <property type="term" value="F:acyltransferase activity, transferring groups other than amino-acyl groups"/>
    <property type="evidence" value="ECO:0007669"/>
    <property type="project" value="InterPro"/>
</dbReference>
<dbReference type="CDD" id="cd04301">
    <property type="entry name" value="NAT_SF"/>
    <property type="match status" value="1"/>
</dbReference>
<dbReference type="InterPro" id="IPR016181">
    <property type="entry name" value="Acyl_CoA_acyltransferase"/>
</dbReference>
<dbReference type="EMBL" id="MAIC01000004">
    <property type="protein sequence ID" value="OPB79611.1"/>
    <property type="molecule type" value="Genomic_DNA"/>
</dbReference>
<dbReference type="SUPFAM" id="SSF55729">
    <property type="entry name" value="Acyl-CoA N-acyltransferases (Nat)"/>
    <property type="match status" value="1"/>
</dbReference>
<gene>
    <name evidence="2" type="ORF">BAY32_18160</name>
</gene>
<dbReference type="KEGG" id="ego:BBD34_02275"/>
<dbReference type="InterPro" id="IPR000182">
    <property type="entry name" value="GNAT_dom"/>
</dbReference>
<organism evidence="2 3">
    <name type="scientific">Elizabethkingia ursingii</name>
    <dbReference type="NCBI Taxonomy" id="1756150"/>
    <lineage>
        <taxon>Bacteria</taxon>
        <taxon>Pseudomonadati</taxon>
        <taxon>Bacteroidota</taxon>
        <taxon>Flavobacteriia</taxon>
        <taxon>Flavobacteriales</taxon>
        <taxon>Weeksellaceae</taxon>
        <taxon>Elizabethkingia</taxon>
    </lineage>
</organism>
<dbReference type="PROSITE" id="PS51186">
    <property type="entry name" value="GNAT"/>
    <property type="match status" value="1"/>
</dbReference>
<feature type="domain" description="N-acetyltransferase" evidence="1">
    <location>
        <begin position="1"/>
        <end position="149"/>
    </location>
</feature>
<dbReference type="RefSeq" id="WP_078402200.1">
    <property type="nucleotide sequence ID" value="NZ_CP016377.1"/>
</dbReference>
<evidence type="ECO:0000259" key="1">
    <source>
        <dbReference type="PROSITE" id="PS51186"/>
    </source>
</evidence>
<dbReference type="Gene3D" id="3.40.630.30">
    <property type="match status" value="1"/>
</dbReference>
<evidence type="ECO:0000313" key="3">
    <source>
        <dbReference type="Proteomes" id="UP000190816"/>
    </source>
</evidence>
<dbReference type="Proteomes" id="UP000190816">
    <property type="component" value="Unassembled WGS sequence"/>
</dbReference>
<protein>
    <submittedName>
        <fullName evidence="2">GCN5 family acetyltransferase</fullName>
    </submittedName>
</protein>
<sequence length="149" mass="17600">MLIKKSEPKYHSELSELAKKSKRFWGYSDEWMDLWDEDLTLTEEYIATNEVWHLESESKDIMGFYSFYREDKDAVRLDFLFVKPEYIGGGYGKLLLDHFLSQVSLLTDMVVLDADPCAEKFYQKFGFKTIRNKPTKIEGRFLPVMSKII</sequence>
<accession>A0AAJ3NFK1</accession>
<dbReference type="Pfam" id="PF13673">
    <property type="entry name" value="Acetyltransf_10"/>
    <property type="match status" value="1"/>
</dbReference>
<reference evidence="2 3" key="1">
    <citation type="submission" date="2016-06" db="EMBL/GenBank/DDBJ databases">
        <authorList>
            <person name="Nicholson A.C."/>
        </authorList>
    </citation>
    <scope>NUCLEOTIDE SEQUENCE [LARGE SCALE GENOMIC DNA]</scope>
    <source>
        <strain evidence="2 3">G4123</strain>
    </source>
</reference>
<name>A0AAJ3NFK1_9FLAO</name>
<evidence type="ECO:0000313" key="2">
    <source>
        <dbReference type="EMBL" id="OPB79611.1"/>
    </source>
</evidence>